<proteinExistence type="predicted"/>
<feature type="transmembrane region" description="Helical" evidence="1">
    <location>
        <begin position="12"/>
        <end position="29"/>
    </location>
</feature>
<keyword evidence="1" id="KW-1133">Transmembrane helix</keyword>
<organism evidence="2 3">
    <name type="scientific">Staphylococcus hsinchuensis</name>
    <dbReference type="NCBI Taxonomy" id="3051183"/>
    <lineage>
        <taxon>Bacteria</taxon>
        <taxon>Bacillati</taxon>
        <taxon>Bacillota</taxon>
        <taxon>Bacilli</taxon>
        <taxon>Bacillales</taxon>
        <taxon>Staphylococcaceae</taxon>
        <taxon>Staphylococcus</taxon>
    </lineage>
</organism>
<feature type="transmembrane region" description="Helical" evidence="1">
    <location>
        <begin position="224"/>
        <end position="243"/>
    </location>
</feature>
<dbReference type="EMBL" id="CP128355">
    <property type="protein sequence ID" value="XAF71429.1"/>
    <property type="molecule type" value="Genomic_DNA"/>
</dbReference>
<dbReference type="Proteomes" id="UP001436297">
    <property type="component" value="Chromosome"/>
</dbReference>
<evidence type="ECO:0000256" key="1">
    <source>
        <dbReference type="SAM" id="Phobius"/>
    </source>
</evidence>
<feature type="transmembrane region" description="Helical" evidence="1">
    <location>
        <begin position="96"/>
        <end position="119"/>
    </location>
</feature>
<dbReference type="RefSeq" id="WP_251518817.1">
    <property type="nucleotide sequence ID" value="NZ_CP128355.1"/>
</dbReference>
<dbReference type="InterPro" id="IPR049500">
    <property type="entry name" value="Peptidase_M50B-like"/>
</dbReference>
<feature type="transmembrane region" description="Helical" evidence="1">
    <location>
        <begin position="171"/>
        <end position="189"/>
    </location>
</feature>
<name>A0ABZ3EGI5_9STAP</name>
<keyword evidence="1" id="KW-0472">Membrane</keyword>
<feature type="transmembrane region" description="Helical" evidence="1">
    <location>
        <begin position="148"/>
        <end position="165"/>
    </location>
</feature>
<reference evidence="2 3" key="1">
    <citation type="journal article" date="2024" name="Pathogens">
        <title>Staphylococcus hsinchuensis sp. nov., Isolated from Soymilk.</title>
        <authorList>
            <person name="Wang Y.T."/>
            <person name="Lin Y.C."/>
            <person name="Hsieh Y.H."/>
            <person name="Lin Y.T."/>
            <person name="Hamada M."/>
            <person name="Chen C.C."/>
            <person name="Liou J.S."/>
            <person name="Lee A.Y."/>
            <person name="Zhang W.L."/>
            <person name="Chen Y.T."/>
            <person name="Huang C.H."/>
        </authorList>
    </citation>
    <scope>NUCLEOTIDE SEQUENCE [LARGE SCALE GENOMIC DNA]</scope>
    <source>
        <strain evidence="2 3">H164</strain>
    </source>
</reference>
<protein>
    <submittedName>
        <fullName evidence="2">M50 family metallopeptidase</fullName>
    </submittedName>
</protein>
<keyword evidence="3" id="KW-1185">Reference proteome</keyword>
<evidence type="ECO:0000313" key="3">
    <source>
        <dbReference type="Proteomes" id="UP001436297"/>
    </source>
</evidence>
<accession>A0ABZ3EGI5</accession>
<feature type="transmembrane region" description="Helical" evidence="1">
    <location>
        <begin position="125"/>
        <end position="143"/>
    </location>
</feature>
<sequence length="249" mass="28623">MTLLNNFLNTSIQLHILWILFIALAYIVIHNNRLKPVNQFLDIYLNYIPVLTHEFGHILFNKISGGKAKDLVIVALPKERQATSQQGYAITQSKGLLGQAITTLGGYIMPPFMLYLSFLAVELKYPSIFIFTYLVIFIYFLVLTSRKFLPIIIIILLIILLYFLLQNNDPIIMTYIVPIVYHFIVGVLLGEVLQSSWTIVNLTFNAQSITWDGSTLKDLTHIPTFIFSIVWIAINLLTVYHLFGHYLPW</sequence>
<keyword evidence="1" id="KW-0812">Transmembrane</keyword>
<dbReference type="Pfam" id="PF13398">
    <property type="entry name" value="Peptidase_M50B"/>
    <property type="match status" value="1"/>
</dbReference>
<evidence type="ECO:0000313" key="2">
    <source>
        <dbReference type="EMBL" id="XAF71429.1"/>
    </source>
</evidence>
<gene>
    <name evidence="2" type="ORF">QQM35_04870</name>
</gene>